<feature type="region of interest" description="Disordered" evidence="1">
    <location>
        <begin position="1"/>
        <end position="75"/>
    </location>
</feature>
<dbReference type="Proteomes" id="UP000077202">
    <property type="component" value="Unassembled WGS sequence"/>
</dbReference>
<protein>
    <submittedName>
        <fullName evidence="2">Uncharacterized protein</fullName>
    </submittedName>
</protein>
<evidence type="ECO:0000256" key="1">
    <source>
        <dbReference type="SAM" id="MobiDB-lite"/>
    </source>
</evidence>
<name>A0A176WQE1_MARPO</name>
<accession>A0A176WQE1</accession>
<feature type="compositionally biased region" description="Basic and acidic residues" evidence="1">
    <location>
        <begin position="22"/>
        <end position="33"/>
    </location>
</feature>
<organism evidence="2 3">
    <name type="scientific">Marchantia polymorpha subsp. ruderalis</name>
    <dbReference type="NCBI Taxonomy" id="1480154"/>
    <lineage>
        <taxon>Eukaryota</taxon>
        <taxon>Viridiplantae</taxon>
        <taxon>Streptophyta</taxon>
        <taxon>Embryophyta</taxon>
        <taxon>Marchantiophyta</taxon>
        <taxon>Marchantiopsida</taxon>
        <taxon>Marchantiidae</taxon>
        <taxon>Marchantiales</taxon>
        <taxon>Marchantiaceae</taxon>
        <taxon>Marchantia</taxon>
    </lineage>
</organism>
<sequence length="163" mass="17901">MSHVYLSEEEKATGRCCTADNGSRREEGDESKTRWQALPRPARALHEEAEKGGERGRADVGQMKTSDTHIDFGPRIGRQSTKAATLEQELVNPHLACCHMSCEAQHLAPSLTLRLWCSQQHQLTYCPGIPSWKATRNLNFVAVDKITGAGMEGVGKPGRFAGV</sequence>
<feature type="compositionally biased region" description="Basic and acidic residues" evidence="1">
    <location>
        <begin position="44"/>
        <end position="58"/>
    </location>
</feature>
<dbReference type="EMBL" id="LVLJ01000312">
    <property type="protein sequence ID" value="OAE34831.1"/>
    <property type="molecule type" value="Genomic_DNA"/>
</dbReference>
<evidence type="ECO:0000313" key="2">
    <source>
        <dbReference type="EMBL" id="OAE34831.1"/>
    </source>
</evidence>
<gene>
    <name evidence="2" type="ORF">AXG93_2528s1990</name>
</gene>
<proteinExistence type="predicted"/>
<comment type="caution">
    <text evidence="2">The sequence shown here is derived from an EMBL/GenBank/DDBJ whole genome shotgun (WGS) entry which is preliminary data.</text>
</comment>
<feature type="compositionally biased region" description="Basic and acidic residues" evidence="1">
    <location>
        <begin position="1"/>
        <end position="13"/>
    </location>
</feature>
<evidence type="ECO:0000313" key="3">
    <source>
        <dbReference type="Proteomes" id="UP000077202"/>
    </source>
</evidence>
<dbReference type="AlphaFoldDB" id="A0A176WQE1"/>
<keyword evidence="3" id="KW-1185">Reference proteome</keyword>
<reference evidence="2" key="1">
    <citation type="submission" date="2016-03" db="EMBL/GenBank/DDBJ databases">
        <title>Mechanisms controlling the formation of the plant cell surface in tip-growing cells are functionally conserved among land plants.</title>
        <authorList>
            <person name="Honkanen S."/>
            <person name="Jones V.A."/>
            <person name="Morieri G."/>
            <person name="Champion C."/>
            <person name="Hetherington A.J."/>
            <person name="Kelly S."/>
            <person name="Saint-Marcoux D."/>
            <person name="Proust H."/>
            <person name="Prescott H."/>
            <person name="Dolan L."/>
        </authorList>
    </citation>
    <scope>NUCLEOTIDE SEQUENCE [LARGE SCALE GENOMIC DNA]</scope>
    <source>
        <tissue evidence="2">Whole gametophyte</tissue>
    </source>
</reference>